<feature type="transmembrane region" description="Helical" evidence="1">
    <location>
        <begin position="136"/>
        <end position="164"/>
    </location>
</feature>
<sequence length="170" mass="20039">MISKFFPTSIIRDFYNFYQSEKGILIYVPILISLGLTFIVKIDMTLINLLFASLSIFLGFLLNLMIMSFNLKDDTIPPVEVGERIWRLKDVLEEYHITISFEILITLMLVILMLFASLVHKNMYILFPNMVNILKLIYSFVIVYLLILFLIVLFRVLNFGYILLKYFIKN</sequence>
<feature type="transmembrane region" description="Helical" evidence="1">
    <location>
        <begin position="49"/>
        <end position="69"/>
    </location>
</feature>
<organism evidence="2 3">
    <name type="scientific">Methanobrevibacter smithii</name>
    <dbReference type="NCBI Taxonomy" id="2173"/>
    <lineage>
        <taxon>Archaea</taxon>
        <taxon>Methanobacteriati</taxon>
        <taxon>Methanobacteriota</taxon>
        <taxon>Methanomada group</taxon>
        <taxon>Methanobacteria</taxon>
        <taxon>Methanobacteriales</taxon>
        <taxon>Methanobacteriaceae</taxon>
        <taxon>Methanobrevibacter</taxon>
    </lineage>
</organism>
<feature type="transmembrane region" description="Helical" evidence="1">
    <location>
        <begin position="95"/>
        <end position="115"/>
    </location>
</feature>
<protein>
    <submittedName>
        <fullName evidence="2">Uncharacterized protein</fullName>
    </submittedName>
</protein>
<name>A0A2H4U4Y3_METSM</name>
<reference evidence="2 3" key="1">
    <citation type="submission" date="2016-10" db="EMBL/GenBank/DDBJ databases">
        <authorList>
            <person name="Varghese N."/>
        </authorList>
    </citation>
    <scope>NUCLEOTIDE SEQUENCE [LARGE SCALE GENOMIC DNA]</scope>
    <source>
        <strain evidence="2 3">KB11</strain>
    </source>
</reference>
<keyword evidence="1" id="KW-0472">Membrane</keyword>
<keyword evidence="1" id="KW-1133">Transmembrane helix</keyword>
<dbReference type="EMBL" id="CP017803">
    <property type="protein sequence ID" value="ATZ59164.1"/>
    <property type="molecule type" value="Genomic_DNA"/>
</dbReference>
<dbReference type="Proteomes" id="UP000232133">
    <property type="component" value="Chromosome"/>
</dbReference>
<dbReference type="AlphaFoldDB" id="A0A2H4U4Y3"/>
<feature type="transmembrane region" description="Helical" evidence="1">
    <location>
        <begin position="24"/>
        <end position="42"/>
    </location>
</feature>
<evidence type="ECO:0000313" key="3">
    <source>
        <dbReference type="Proteomes" id="UP000232133"/>
    </source>
</evidence>
<evidence type="ECO:0000256" key="1">
    <source>
        <dbReference type="SAM" id="Phobius"/>
    </source>
</evidence>
<accession>A0A2H4U4Y3</accession>
<proteinExistence type="predicted"/>
<dbReference type="RefSeq" id="WP_100815200.1">
    <property type="nucleotide sequence ID" value="NZ_CP017803.1"/>
</dbReference>
<gene>
    <name evidence="2" type="ORF">BK798_01435</name>
</gene>
<evidence type="ECO:0000313" key="2">
    <source>
        <dbReference type="EMBL" id="ATZ59164.1"/>
    </source>
</evidence>
<dbReference type="GeneID" id="35117999"/>
<keyword evidence="1" id="KW-0812">Transmembrane</keyword>